<dbReference type="NCBIfam" id="TIGR04057">
    <property type="entry name" value="SusC_RagA_signa"/>
    <property type="match status" value="1"/>
</dbReference>
<name>A0AA90ZWE1_9BACT</name>
<comment type="similarity">
    <text evidence="1">Belongs to the TonB-dependent receptor family.</text>
</comment>
<dbReference type="Gene3D" id="2.60.40.1120">
    <property type="entry name" value="Carboxypeptidase-like, regulatory domain"/>
    <property type="match status" value="1"/>
</dbReference>
<dbReference type="Gene3D" id="2.170.130.10">
    <property type="entry name" value="TonB-dependent receptor, plug domain"/>
    <property type="match status" value="1"/>
</dbReference>
<accession>A0AA90ZWE1</accession>
<dbReference type="FunFam" id="2.60.40.1120:FF:000003">
    <property type="entry name" value="Outer membrane protein Omp121"/>
    <property type="match status" value="1"/>
</dbReference>
<dbReference type="InterPro" id="IPR039426">
    <property type="entry name" value="TonB-dep_rcpt-like"/>
</dbReference>
<keyword evidence="4" id="KW-0675">Receptor</keyword>
<keyword evidence="1" id="KW-0812">Transmembrane</keyword>
<keyword evidence="1" id="KW-0472">Membrane</keyword>
<reference evidence="5" key="1">
    <citation type="submission" date="2019-09" db="EMBL/GenBank/DDBJ databases">
        <title>Distinct polysaccharide growth profiles of human intestinal Prevotella copri isolates.</title>
        <authorList>
            <person name="Fehlner-Peach H."/>
            <person name="Magnabosco C."/>
            <person name="Raghavan V."/>
            <person name="Scher J.U."/>
            <person name="Tett A."/>
            <person name="Cox L.M."/>
            <person name="Gottsegen C."/>
            <person name="Watters A."/>
            <person name="Wiltshire- Gordon J.D."/>
            <person name="Segata N."/>
            <person name="Bonneau R."/>
            <person name="Littman D.R."/>
        </authorList>
    </citation>
    <scope>NUCLEOTIDE SEQUENCE [LARGE SCALE GENOMIC DNA]</scope>
    <source>
        <strain evidence="5">iAA108</strain>
    </source>
</reference>
<feature type="chain" id="PRO_5041736960" evidence="2">
    <location>
        <begin position="28"/>
        <end position="1037"/>
    </location>
</feature>
<proteinExistence type="inferred from homology"/>
<protein>
    <submittedName>
        <fullName evidence="4">TonB-dependent receptor</fullName>
    </submittedName>
</protein>
<evidence type="ECO:0000256" key="2">
    <source>
        <dbReference type="SAM" id="SignalP"/>
    </source>
</evidence>
<gene>
    <name evidence="4" type="ORF">F7D74_15510</name>
</gene>
<dbReference type="AlphaFoldDB" id="A0AA90ZWE1"/>
<feature type="domain" description="TonB-dependent receptor plug" evidence="3">
    <location>
        <begin position="121"/>
        <end position="227"/>
    </location>
</feature>
<evidence type="ECO:0000313" key="4">
    <source>
        <dbReference type="EMBL" id="MQN85352.1"/>
    </source>
</evidence>
<keyword evidence="1" id="KW-1134">Transmembrane beta strand</keyword>
<keyword evidence="1" id="KW-0998">Cell outer membrane</keyword>
<dbReference type="InterPro" id="IPR023996">
    <property type="entry name" value="TonB-dep_OMP_SusC/RagA"/>
</dbReference>
<dbReference type="SUPFAM" id="SSF49464">
    <property type="entry name" value="Carboxypeptidase regulatory domain-like"/>
    <property type="match status" value="1"/>
</dbReference>
<dbReference type="Pfam" id="PF07715">
    <property type="entry name" value="Plug"/>
    <property type="match status" value="1"/>
</dbReference>
<dbReference type="PROSITE" id="PS52016">
    <property type="entry name" value="TONB_DEPENDENT_REC_3"/>
    <property type="match status" value="1"/>
</dbReference>
<dbReference type="InterPro" id="IPR012910">
    <property type="entry name" value="Plug_dom"/>
</dbReference>
<dbReference type="FunFam" id="2.170.130.10:FF:000003">
    <property type="entry name" value="SusC/RagA family TonB-linked outer membrane protein"/>
    <property type="match status" value="1"/>
</dbReference>
<evidence type="ECO:0000256" key="1">
    <source>
        <dbReference type="PROSITE-ProRule" id="PRU01360"/>
    </source>
</evidence>
<dbReference type="NCBIfam" id="TIGR04056">
    <property type="entry name" value="OMP_RagA_SusC"/>
    <property type="match status" value="1"/>
</dbReference>
<keyword evidence="1" id="KW-0813">Transport</keyword>
<keyword evidence="2" id="KW-0732">Signal</keyword>
<dbReference type="SUPFAM" id="SSF56935">
    <property type="entry name" value="Porins"/>
    <property type="match status" value="1"/>
</dbReference>
<dbReference type="EMBL" id="VZCC01000108">
    <property type="protein sequence ID" value="MQN85352.1"/>
    <property type="molecule type" value="Genomic_DNA"/>
</dbReference>
<dbReference type="InterPro" id="IPR037066">
    <property type="entry name" value="Plug_dom_sf"/>
</dbReference>
<organism evidence="4 5">
    <name type="scientific">Segatella copri</name>
    <dbReference type="NCBI Taxonomy" id="165179"/>
    <lineage>
        <taxon>Bacteria</taxon>
        <taxon>Pseudomonadati</taxon>
        <taxon>Bacteroidota</taxon>
        <taxon>Bacteroidia</taxon>
        <taxon>Bacteroidales</taxon>
        <taxon>Prevotellaceae</taxon>
        <taxon>Segatella</taxon>
    </lineage>
</organism>
<comment type="caution">
    <text evidence="4">The sequence shown here is derived from an EMBL/GenBank/DDBJ whole genome shotgun (WGS) entry which is preliminary data.</text>
</comment>
<evidence type="ECO:0000259" key="3">
    <source>
        <dbReference type="Pfam" id="PF07715"/>
    </source>
</evidence>
<dbReference type="InterPro" id="IPR008969">
    <property type="entry name" value="CarboxyPept-like_regulatory"/>
</dbReference>
<dbReference type="GO" id="GO:0009279">
    <property type="term" value="C:cell outer membrane"/>
    <property type="evidence" value="ECO:0007669"/>
    <property type="project" value="UniProtKB-SubCell"/>
</dbReference>
<feature type="signal peptide" evidence="2">
    <location>
        <begin position="1"/>
        <end position="27"/>
    </location>
</feature>
<dbReference type="InterPro" id="IPR023997">
    <property type="entry name" value="TonB-dep_OMP_SusC/RagA_CS"/>
</dbReference>
<comment type="subcellular location">
    <subcellularLocation>
        <location evidence="1">Cell outer membrane</location>
        <topology evidence="1">Multi-pass membrane protein</topology>
    </subcellularLocation>
</comment>
<evidence type="ECO:0000313" key="5">
    <source>
        <dbReference type="Proteomes" id="UP000421408"/>
    </source>
</evidence>
<sequence>MVKKMQTMKRSAALLFMGLTCSLTIQAQKITVKGHVVDGSGDDLIGATIKVKGNPSLGAITDMDGNFTISVPSENSVLVFTYVGMDSKQVKVGGKRKISVTLSDDNSIGEVVVVGYGQQKKASVVGSITQTSGKTLERAGGVSSIGAALTGNLPGVITMSSTGTPGEEDPKIVIRGISSWNNSDPLVLVDGVERPMASIDISSVQSISVLKDASATAVYGVKGANGVILITTKRGQEGPAHIEAGVNMTMKKVSLLPGSLGSADALYVRNQAIEHELGLTPVSWSDITPAGILEKYRNPGDEYERYPDVDWQKELFRNTGYAYNPHVNISGGTKFVTYFAAVDFLHEGDMFRHWDNNRGYNGGYGFNRVNTRSNLDFKLTKTTKLKMNLFGSYGARQRPWQVSGWGETQLWQAAYSAPHDVFLPRYSDGTWGYYPKNSLGAPNSVQNLATAGSETVTTTRVNTDFTLEQDLSFILKGLKASASVSWDNTFVEEKRGIEDSNHSPQLKWIDPLTGEVTLKNSLDSNTGFDFQEGILWGVSGGSVNDWATQRNLFYQGQLYWGNKFGQHDISAMGVFNRTERATGGEFTHYREDWAFRATYNYGGRYFFEYNGAYNGSEKFSKDNRFAFFNSGAIGWMISEEKFFKPIKKYIDMLKVRYSYGEVGDDNVGDRWLYADQWAYGGALRTGLNVADSPYTIYRQSKVGNPDVHWEKSIKRNLGIDYSFLGGLFAGALEFFHEDRSDILIAGGSRAIPSYYGTTAPTVNYGKVKTSGYELELRVNKVFHNGLRLWGNFNMTHAENMVKQYDDPKLTPDYQKTAGFSIGQDHSYINNGYARTWDDVIAMTPQNTGDNQKLPGQYFVIDYNGDGVIDTNDNVPYGYTGTPQNTYSASIGGEWKGFSVYAQFYGVTNVNRYVSFNTFGGKLDTVYDEGTYWSKDNQNADAPMPRWNSTPSYYEGTRFHYDGSFIRLKNLEIAYEWRGGWIKSLGLNTLKIFANGNNLWVWSRMPDDRESNFAGTGLASQGAYPTVKRFNFGLKFTL</sequence>
<dbReference type="Pfam" id="PF13715">
    <property type="entry name" value="CarbopepD_reg_2"/>
    <property type="match status" value="1"/>
</dbReference>
<dbReference type="Proteomes" id="UP000421408">
    <property type="component" value="Unassembled WGS sequence"/>
</dbReference>